<feature type="transmembrane region" description="Helical" evidence="1">
    <location>
        <begin position="6"/>
        <end position="23"/>
    </location>
</feature>
<name>A0ABT5U804_9GAMM</name>
<keyword evidence="1" id="KW-0812">Transmembrane</keyword>
<feature type="transmembrane region" description="Helical" evidence="1">
    <location>
        <begin position="123"/>
        <end position="146"/>
    </location>
</feature>
<dbReference type="Proteomes" id="UP001528823">
    <property type="component" value="Unassembled WGS sequence"/>
</dbReference>
<sequence length="161" mass="18793">MLILFIFTFVGIAFFIWGVRNFYRAKEAISWPKVPAHILTCDLIEDSHDDKKVWEVELCYQYVVNNSTFTEKRLAFGYGGSGFYEKHKAIYDKLQTSDSLLIKYDPNHPEYSTVVTGFTRSNLVILVFGFVWMFCSICGTVMYFLFKYDFSILHGIKMISH</sequence>
<evidence type="ECO:0000256" key="1">
    <source>
        <dbReference type="SAM" id="Phobius"/>
    </source>
</evidence>
<proteinExistence type="predicted"/>
<dbReference type="Pfam" id="PF12158">
    <property type="entry name" value="DUF3592"/>
    <property type="match status" value="1"/>
</dbReference>
<reference evidence="3 4" key="1">
    <citation type="submission" date="2022-11" db="EMBL/GenBank/DDBJ databases">
        <title>Spartinivicinus poritis sp. nov., isolated from scleractinian coral Porites lutea.</title>
        <authorList>
            <person name="Zhang G."/>
            <person name="Cai L."/>
            <person name="Wei Q."/>
        </authorList>
    </citation>
    <scope>NUCLEOTIDE SEQUENCE [LARGE SCALE GENOMIC DNA]</scope>
    <source>
        <strain evidence="3 4">A2-2</strain>
    </source>
</reference>
<comment type="caution">
    <text evidence="3">The sequence shown here is derived from an EMBL/GenBank/DDBJ whole genome shotgun (WGS) entry which is preliminary data.</text>
</comment>
<keyword evidence="4" id="KW-1185">Reference proteome</keyword>
<feature type="domain" description="DUF3592" evidence="2">
    <location>
        <begin position="45"/>
        <end position="118"/>
    </location>
</feature>
<keyword evidence="1" id="KW-1133">Transmembrane helix</keyword>
<evidence type="ECO:0000313" key="3">
    <source>
        <dbReference type="EMBL" id="MDE1462500.1"/>
    </source>
</evidence>
<accession>A0ABT5U804</accession>
<gene>
    <name evidence="3" type="ORF">ORQ98_11010</name>
</gene>
<dbReference type="EMBL" id="JAPMOU010000011">
    <property type="protein sequence ID" value="MDE1462500.1"/>
    <property type="molecule type" value="Genomic_DNA"/>
</dbReference>
<keyword evidence="1" id="KW-0472">Membrane</keyword>
<organism evidence="3 4">
    <name type="scientific">Spartinivicinus poritis</name>
    <dbReference type="NCBI Taxonomy" id="2994640"/>
    <lineage>
        <taxon>Bacteria</taxon>
        <taxon>Pseudomonadati</taxon>
        <taxon>Pseudomonadota</taxon>
        <taxon>Gammaproteobacteria</taxon>
        <taxon>Oceanospirillales</taxon>
        <taxon>Zooshikellaceae</taxon>
        <taxon>Spartinivicinus</taxon>
    </lineage>
</organism>
<protein>
    <submittedName>
        <fullName evidence="3">DUF3592 domain-containing protein</fullName>
    </submittedName>
</protein>
<dbReference type="RefSeq" id="WP_274688855.1">
    <property type="nucleotide sequence ID" value="NZ_JAPMOU010000011.1"/>
</dbReference>
<dbReference type="InterPro" id="IPR021994">
    <property type="entry name" value="DUF3592"/>
</dbReference>
<evidence type="ECO:0000313" key="4">
    <source>
        <dbReference type="Proteomes" id="UP001528823"/>
    </source>
</evidence>
<evidence type="ECO:0000259" key="2">
    <source>
        <dbReference type="Pfam" id="PF12158"/>
    </source>
</evidence>